<reference evidence="3" key="1">
    <citation type="submission" date="2015-08" db="UniProtKB">
        <authorList>
            <consortium name="WormBaseParasite"/>
        </authorList>
    </citation>
    <scope>IDENTIFICATION</scope>
</reference>
<dbReference type="AlphaFoldDB" id="A0A0K0EE83"/>
<dbReference type="STRING" id="6248.A0A0K0EE83"/>
<accession>A0A0K0EE83</accession>
<dbReference type="Gene3D" id="3.30.420.40">
    <property type="match status" value="2"/>
</dbReference>
<comment type="similarity">
    <text evidence="1">Belongs to the actin family.</text>
</comment>
<dbReference type="WBParaSite" id="TCONS_00007021.p1">
    <property type="protein sequence ID" value="TCONS_00007021.p1"/>
    <property type="gene ID" value="XLOC_005100"/>
</dbReference>
<dbReference type="SUPFAM" id="SSF53067">
    <property type="entry name" value="Actin-like ATPase domain"/>
    <property type="match status" value="2"/>
</dbReference>
<dbReference type="Gene3D" id="3.90.640.10">
    <property type="entry name" value="Actin, Chain A, domain 4"/>
    <property type="match status" value="1"/>
</dbReference>
<evidence type="ECO:0000256" key="1">
    <source>
        <dbReference type="RuleBase" id="RU000487"/>
    </source>
</evidence>
<keyword evidence="2" id="KW-1185">Reference proteome</keyword>
<evidence type="ECO:0000313" key="4">
    <source>
        <dbReference type="WBParaSite" id="TCONS_00007021.p1"/>
    </source>
</evidence>
<dbReference type="InterPro" id="IPR004000">
    <property type="entry name" value="Actin"/>
</dbReference>
<dbReference type="SMART" id="SM00268">
    <property type="entry name" value="ACTIN"/>
    <property type="match status" value="1"/>
</dbReference>
<proteinExistence type="inferred from homology"/>
<name>A0A0K0EE83_STRER</name>
<evidence type="ECO:0000313" key="3">
    <source>
        <dbReference type="WBParaSite" id="SSTP_0000779500.1"/>
    </source>
</evidence>
<evidence type="ECO:0000313" key="2">
    <source>
        <dbReference type="Proteomes" id="UP000035681"/>
    </source>
</evidence>
<dbReference type="InterPro" id="IPR043129">
    <property type="entry name" value="ATPase_NBD"/>
</dbReference>
<protein>
    <submittedName>
        <fullName evidence="3 4">Actin-related protein 10</fullName>
    </submittedName>
</protein>
<organism evidence="3">
    <name type="scientific">Strongyloides stercoralis</name>
    <name type="common">Threadworm</name>
    <dbReference type="NCBI Taxonomy" id="6248"/>
    <lineage>
        <taxon>Eukaryota</taxon>
        <taxon>Metazoa</taxon>
        <taxon>Ecdysozoa</taxon>
        <taxon>Nematoda</taxon>
        <taxon>Chromadorea</taxon>
        <taxon>Rhabditida</taxon>
        <taxon>Tylenchina</taxon>
        <taxon>Panagrolaimomorpha</taxon>
        <taxon>Strongyloidoidea</taxon>
        <taxon>Strongyloididae</taxon>
        <taxon>Strongyloides</taxon>
    </lineage>
</organism>
<dbReference type="Proteomes" id="UP000035681">
    <property type="component" value="Unplaced"/>
</dbReference>
<dbReference type="Pfam" id="PF00022">
    <property type="entry name" value="Actin"/>
    <property type="match status" value="1"/>
</dbReference>
<dbReference type="PANTHER" id="PTHR11937">
    <property type="entry name" value="ACTIN"/>
    <property type="match status" value="1"/>
</dbReference>
<sequence>MASESTIGSTLSYQDISRRSSNMSTISSGSRALSRVDQILKEPPSTSVKIAIVLEFGNRLTKVGMAGEFRPRRVIRSEVTLPNEVEPTSVFSNDYSDEKQKKILTAFIRKIAFNVLILPFKDRNFVVVFRTLENDRLQHIITDILKNNKSFNAQEVKFIPSQVAATIGSYCTEVGLVVDIGYEFASIFPVIHNCVLFHEGEISLSCSKKLEEHVRELLVKYGSVRIHGTREIKSIDNDILAILDKTKTYEDICNKYLFVTTLERSRKLDKYEELQPQPKGFEIILKDFTLVVPGRLRELAPEILFTTTEDSMSIPEAILEVINNCPIDFRKMLFERLIICGGIVDLPGFLGRIRAELLNAITSSKYTKLSKLDTPKFIQYPNSKISFGLVINWIGGSLYASSAF</sequence>
<dbReference type="WBParaSite" id="SSTP_0000779500.1">
    <property type="protein sequence ID" value="SSTP_0000779500.1"/>
    <property type="gene ID" value="SSTP_0000779500"/>
</dbReference>